<dbReference type="EMBL" id="BLSA01000014">
    <property type="protein sequence ID" value="GFP31904.1"/>
    <property type="molecule type" value="Genomic_DNA"/>
</dbReference>
<dbReference type="AlphaFoldDB" id="A0A6V8PJM5"/>
<protein>
    <recommendedName>
        <fullName evidence="1">Putative glycogen debranching enzyme N-terminal domain-containing protein</fullName>
    </recommendedName>
</protein>
<dbReference type="GO" id="GO:0005975">
    <property type="term" value="P:carbohydrate metabolic process"/>
    <property type="evidence" value="ECO:0007669"/>
    <property type="project" value="InterPro"/>
</dbReference>
<name>A0A6V8PJM5_9ACTN</name>
<feature type="domain" description="Putative glycogen debranching enzyme N-terminal" evidence="1">
    <location>
        <begin position="10"/>
        <end position="199"/>
    </location>
</feature>
<dbReference type="SUPFAM" id="SSF48208">
    <property type="entry name" value="Six-hairpin glycosidases"/>
    <property type="match status" value="1"/>
</dbReference>
<dbReference type="Gene3D" id="1.50.10.10">
    <property type="match status" value="1"/>
</dbReference>
<evidence type="ECO:0000259" key="1">
    <source>
        <dbReference type="Pfam" id="PF14742"/>
    </source>
</evidence>
<reference evidence="2 3" key="1">
    <citation type="journal article" date="2020" name="Front. Microbiol.">
        <title>Single-cell genomics of novel Actinobacteria with the Wood-Ljungdahl pathway discovered in a serpentinizing system.</title>
        <authorList>
            <person name="Merino N."/>
            <person name="Kawai M."/>
            <person name="Boyd E.S."/>
            <person name="Colman D.R."/>
            <person name="McGlynn S.E."/>
            <person name="Nealson K.H."/>
            <person name="Kurokawa K."/>
            <person name="Hongoh Y."/>
        </authorList>
    </citation>
    <scope>NUCLEOTIDE SEQUENCE [LARGE SCALE GENOMIC DNA]</scope>
    <source>
        <strain evidence="2 3">S42</strain>
    </source>
</reference>
<dbReference type="InterPro" id="IPR008928">
    <property type="entry name" value="6-hairpin_glycosidase_sf"/>
</dbReference>
<proteinExistence type="predicted"/>
<dbReference type="Pfam" id="PF14742">
    <property type="entry name" value="GDE_N_bis"/>
    <property type="match status" value="1"/>
</dbReference>
<evidence type="ECO:0000313" key="3">
    <source>
        <dbReference type="Proteomes" id="UP000568877"/>
    </source>
</evidence>
<dbReference type="InterPro" id="IPR012341">
    <property type="entry name" value="6hp_glycosidase-like_sf"/>
</dbReference>
<gene>
    <name evidence="2" type="ORF">HKBW3S42_00210</name>
</gene>
<organism evidence="2 3">
    <name type="scientific">Candidatus Hakubella thermalkaliphila</name>
    <dbReference type="NCBI Taxonomy" id="2754717"/>
    <lineage>
        <taxon>Bacteria</taxon>
        <taxon>Bacillati</taxon>
        <taxon>Actinomycetota</taxon>
        <taxon>Actinomycetota incertae sedis</taxon>
        <taxon>Candidatus Hakubellales</taxon>
        <taxon>Candidatus Hakubellaceae</taxon>
        <taxon>Candidatus Hakubella</taxon>
    </lineage>
</organism>
<dbReference type="Proteomes" id="UP000568877">
    <property type="component" value="Unassembled WGS sequence"/>
</dbReference>
<comment type="caution">
    <text evidence="2">The sequence shown here is derived from an EMBL/GenBank/DDBJ whole genome shotgun (WGS) entry which is preliminary data.</text>
</comment>
<dbReference type="InterPro" id="IPR032856">
    <property type="entry name" value="GDE_N_bis"/>
</dbReference>
<sequence>MAELITVIYGSTFMISDSSGDVVRDAGQGLFFEDSRFLSRLELKLNGSPLRLLSSQVVDPFSARFYLSNPEPPMDSSNEPAAAIPVDSLVMVRDRFVGDGLHEDFTITSYGKEPVRLTLDLLLEADFAHIFQVKMAPHLRHNGAQKYILCEENWVEFASQEGDRPRRCHLSFSQTAVLSPSGASFSFILQPRESWHTCLNVYTLVGEEERPPRWGCDHFGKEKVSSSLALQQWLNSIPRLFSDCDALNYLYRQSAADLATLRIFEDEVGGLAIPAAGSPWFMAVFGRDSLITGYQSLILSSQMALGALTALARYQGQQTEESSEEEPGKIPHEIRHRGFTYFGGGPREVYYGTVDATPLFLVLLSEMYRWGIDQRIIQEFLPQVESALRWIEEWGDKDGDGYVEYSTARVGMLRNNGWKDSDDAIQFADGKVAEGPIALCEVQGYVYDAWLRMAELWEDFGRPQEAARLRAKAASLKRRFNLDFWISDKNGKGFFALALDGDKNKVDALASNMGHLL</sequence>
<accession>A0A6V8PJM5</accession>
<evidence type="ECO:0000313" key="2">
    <source>
        <dbReference type="EMBL" id="GFP31904.1"/>
    </source>
</evidence>